<gene>
    <name evidence="1" type="ORF">B0A62_05310</name>
</gene>
<comment type="caution">
    <text evidence="1">The sequence shown here is derived from an EMBL/GenBank/DDBJ whole genome shotgun (WGS) entry which is preliminary data.</text>
</comment>
<protein>
    <recommendedName>
        <fullName evidence="3">TonB C-terminal domain-containing protein</fullName>
    </recommendedName>
</protein>
<reference evidence="1 2" key="1">
    <citation type="submission" date="2016-11" db="EMBL/GenBank/DDBJ databases">
        <title>Whole genomes of Flavobacteriaceae.</title>
        <authorList>
            <person name="Stine C."/>
            <person name="Li C."/>
            <person name="Tadesse D."/>
        </authorList>
    </citation>
    <scope>NUCLEOTIDE SEQUENCE [LARGE SCALE GENOMIC DNA]</scope>
    <source>
        <strain evidence="1 2">ATCC 29551</strain>
    </source>
</reference>
<dbReference type="RefSeq" id="WP_051885703.1">
    <property type="nucleotide sequence ID" value="NZ_JBEWQG010000001.1"/>
</dbReference>
<evidence type="ECO:0008006" key="3">
    <source>
        <dbReference type="Google" id="ProtNLM"/>
    </source>
</evidence>
<dbReference type="Gene3D" id="3.30.1150.10">
    <property type="match status" value="1"/>
</dbReference>
<keyword evidence="2" id="KW-1185">Reference proteome</keyword>
<name>A0ABX4CKV3_FLAHY</name>
<evidence type="ECO:0000313" key="2">
    <source>
        <dbReference type="Proteomes" id="UP000198424"/>
    </source>
</evidence>
<accession>A0ABX4CKV3</accession>
<evidence type="ECO:0000313" key="1">
    <source>
        <dbReference type="EMBL" id="OXA96677.1"/>
    </source>
</evidence>
<dbReference type="EMBL" id="MUGY01000004">
    <property type="protein sequence ID" value="OXA96677.1"/>
    <property type="molecule type" value="Genomic_DNA"/>
</dbReference>
<organism evidence="1 2">
    <name type="scientific">Flavobacterium hydatis</name>
    <name type="common">Cytophaga aquatilis</name>
    <dbReference type="NCBI Taxonomy" id="991"/>
    <lineage>
        <taxon>Bacteria</taxon>
        <taxon>Pseudomonadati</taxon>
        <taxon>Bacteroidota</taxon>
        <taxon>Flavobacteriia</taxon>
        <taxon>Flavobacteriales</taxon>
        <taxon>Flavobacteriaceae</taxon>
        <taxon>Flavobacterium</taxon>
    </lineage>
</organism>
<dbReference type="Proteomes" id="UP000198424">
    <property type="component" value="Unassembled WGS sequence"/>
</dbReference>
<proteinExistence type="predicted"/>
<sequence>MKTKPQQNYKAIILFILLLAFNNKGFSQESKENSNLKKWEDVEVKPEFPGGIEEFHKFVAYNFRTSETEPSGEIIGKFIIETDGSLSNIEIIKNEVGPISGKELIHVLKLAPNWTPGSNHAKPVRVLFSSLPITIKTPQKG</sequence>